<sequence>METITIGGLTLDFYQSRHTTHEQLDLFRMTVMPGARMPVAHYHDSWDETVLGLAGRLDFRVDGESVAITPESSLFIPRGAVHGFDNTSDAPASCLCMLTPGALGPDYFRELAALVAEGPPDPERMKTIMSRYGLIPAPEGNRQH</sequence>
<gene>
    <name evidence="2" type="ORF">ACFFHW_17430</name>
</gene>
<accession>A0ABV6G7X0</accession>
<evidence type="ECO:0000259" key="1">
    <source>
        <dbReference type="Pfam" id="PF07883"/>
    </source>
</evidence>
<evidence type="ECO:0000313" key="3">
    <source>
        <dbReference type="Proteomes" id="UP001589814"/>
    </source>
</evidence>
<dbReference type="Proteomes" id="UP001589814">
    <property type="component" value="Unassembled WGS sequence"/>
</dbReference>
<dbReference type="Pfam" id="PF07883">
    <property type="entry name" value="Cupin_2"/>
    <property type="match status" value="1"/>
</dbReference>
<reference evidence="2 3" key="1">
    <citation type="submission" date="2024-09" db="EMBL/GenBank/DDBJ databases">
        <authorList>
            <person name="Sun Q."/>
            <person name="Mori K."/>
        </authorList>
    </citation>
    <scope>NUCLEOTIDE SEQUENCE [LARGE SCALE GENOMIC DNA]</scope>
    <source>
        <strain evidence="2 3">CCM 7415</strain>
    </source>
</reference>
<dbReference type="EMBL" id="JBHLVX010000067">
    <property type="protein sequence ID" value="MFC0269748.1"/>
    <property type="molecule type" value="Genomic_DNA"/>
</dbReference>
<dbReference type="RefSeq" id="WP_156826797.1">
    <property type="nucleotide sequence ID" value="NZ_JBHLVX010000067.1"/>
</dbReference>
<dbReference type="Gene3D" id="2.60.120.10">
    <property type="entry name" value="Jelly Rolls"/>
    <property type="match status" value="1"/>
</dbReference>
<dbReference type="SUPFAM" id="SSF51182">
    <property type="entry name" value="RmlC-like cupins"/>
    <property type="match status" value="1"/>
</dbReference>
<dbReference type="PANTHER" id="PTHR36440">
    <property type="entry name" value="PUTATIVE (AFU_ORTHOLOGUE AFUA_8G07350)-RELATED"/>
    <property type="match status" value="1"/>
</dbReference>
<dbReference type="InterPro" id="IPR053146">
    <property type="entry name" value="QDO-like"/>
</dbReference>
<dbReference type="InterPro" id="IPR011051">
    <property type="entry name" value="RmlC_Cupin_sf"/>
</dbReference>
<feature type="domain" description="Cupin type-2" evidence="1">
    <location>
        <begin position="28"/>
        <end position="97"/>
    </location>
</feature>
<organism evidence="2 3">
    <name type="scientific">Kushneria aurantia</name>
    <dbReference type="NCBI Taxonomy" id="504092"/>
    <lineage>
        <taxon>Bacteria</taxon>
        <taxon>Pseudomonadati</taxon>
        <taxon>Pseudomonadota</taxon>
        <taxon>Gammaproteobacteria</taxon>
        <taxon>Oceanospirillales</taxon>
        <taxon>Halomonadaceae</taxon>
        <taxon>Kushneria</taxon>
    </lineage>
</organism>
<protein>
    <submittedName>
        <fullName evidence="2">Cupin domain-containing protein</fullName>
    </submittedName>
</protein>
<keyword evidence="3" id="KW-1185">Reference proteome</keyword>
<comment type="caution">
    <text evidence="2">The sequence shown here is derived from an EMBL/GenBank/DDBJ whole genome shotgun (WGS) entry which is preliminary data.</text>
</comment>
<name>A0ABV6G7X0_9GAMM</name>
<dbReference type="PANTHER" id="PTHR36440:SF1">
    <property type="entry name" value="PUTATIVE (AFU_ORTHOLOGUE AFUA_8G07350)-RELATED"/>
    <property type="match status" value="1"/>
</dbReference>
<dbReference type="InterPro" id="IPR014710">
    <property type="entry name" value="RmlC-like_jellyroll"/>
</dbReference>
<proteinExistence type="predicted"/>
<evidence type="ECO:0000313" key="2">
    <source>
        <dbReference type="EMBL" id="MFC0269748.1"/>
    </source>
</evidence>
<dbReference type="InterPro" id="IPR013096">
    <property type="entry name" value="Cupin_2"/>
</dbReference>